<evidence type="ECO:0000256" key="1">
    <source>
        <dbReference type="ARBA" id="ARBA00004071"/>
    </source>
</evidence>
<feature type="chain" id="PRO_5046304165" description="alpha-L-fucosidase" evidence="7">
    <location>
        <begin position="26"/>
        <end position="630"/>
    </location>
</feature>
<dbReference type="InterPro" id="IPR017853">
    <property type="entry name" value="GH"/>
</dbReference>
<evidence type="ECO:0000313" key="10">
    <source>
        <dbReference type="Proteomes" id="UP000600600"/>
    </source>
</evidence>
<organism evidence="9 10">
    <name type="scientific">Bacteroides difficilis</name>
    <dbReference type="NCBI Taxonomy" id="2763021"/>
    <lineage>
        <taxon>Bacteria</taxon>
        <taxon>Pseudomonadati</taxon>
        <taxon>Bacteroidota</taxon>
        <taxon>Bacteroidia</taxon>
        <taxon>Bacteroidales</taxon>
        <taxon>Bacteroidaceae</taxon>
        <taxon>Bacteroides</taxon>
    </lineage>
</organism>
<dbReference type="InterPro" id="IPR016286">
    <property type="entry name" value="FUC_metazoa-typ"/>
</dbReference>
<dbReference type="Gene3D" id="2.60.40.1180">
    <property type="entry name" value="Golgi alpha-mannosidase II"/>
    <property type="match status" value="1"/>
</dbReference>
<dbReference type="Pfam" id="PF01120">
    <property type="entry name" value="Alpha_L_fucos"/>
    <property type="match status" value="1"/>
</dbReference>
<evidence type="ECO:0000256" key="6">
    <source>
        <dbReference type="ARBA" id="ARBA00023295"/>
    </source>
</evidence>
<feature type="signal peptide" evidence="7">
    <location>
        <begin position="1"/>
        <end position="25"/>
    </location>
</feature>
<keyword evidence="5" id="KW-0378">Hydrolase</keyword>
<evidence type="ECO:0000256" key="4">
    <source>
        <dbReference type="ARBA" id="ARBA00022729"/>
    </source>
</evidence>
<keyword evidence="4 7" id="KW-0732">Signal</keyword>
<keyword evidence="6" id="KW-0326">Glycosidase</keyword>
<dbReference type="PANTHER" id="PTHR10030">
    <property type="entry name" value="ALPHA-L-FUCOSIDASE"/>
    <property type="match status" value="1"/>
</dbReference>
<dbReference type="PANTHER" id="PTHR10030:SF37">
    <property type="entry name" value="ALPHA-L-FUCOSIDASE-RELATED"/>
    <property type="match status" value="1"/>
</dbReference>
<reference evidence="9 10" key="1">
    <citation type="submission" date="2020-08" db="EMBL/GenBank/DDBJ databases">
        <title>Genome public.</title>
        <authorList>
            <person name="Liu C."/>
            <person name="Sun Q."/>
        </authorList>
    </citation>
    <scope>NUCLEOTIDE SEQUENCE [LARGE SCALE GENOMIC DNA]</scope>
    <source>
        <strain evidence="9 10">M27</strain>
    </source>
</reference>
<dbReference type="EC" id="3.2.1.51" evidence="3"/>
<dbReference type="PRINTS" id="PR00741">
    <property type="entry name" value="GLHYDRLASE29"/>
</dbReference>
<proteinExistence type="inferred from homology"/>
<evidence type="ECO:0000259" key="8">
    <source>
        <dbReference type="Pfam" id="PF01120"/>
    </source>
</evidence>
<dbReference type="InterPro" id="IPR057739">
    <property type="entry name" value="Glyco_hydro_29_N"/>
</dbReference>
<dbReference type="SMART" id="SM00812">
    <property type="entry name" value="Alpha_L_fucos"/>
    <property type="match status" value="1"/>
</dbReference>
<gene>
    <name evidence="9" type="ORF">H8S67_01665</name>
</gene>
<dbReference type="InterPro" id="IPR013780">
    <property type="entry name" value="Glyco_hydro_b"/>
</dbReference>
<sequence>MKSYHKSIAFACCLAISNITFNVQAQNGDEQGLEVPANTQLPQDKEAIVKAGNGWWKESRKNYDNRMAWYNEAKFGCFIHWGVYSVPAGIWKGKELGGYTEHLMRKGRIPLEQYKKELVAPFNPTEFDAEEWVRHAVEAGMKYFIITAKHHDGFAMYLSDAYPYDMRMTRYGKDPMEALRKAARKYGIKFGFYYSHAFDWEHPDAPGNDWDYDNPGGDKLLGGANWWKGERRNFLPRAEKYVNEKSIPQIQELVKKYDPDILWFDTPSKLPLYLNIRILEAIREVDRENKIVVNGRLVRFGSQNMGDYRNTGDRSAFFFPTKGAWESIPTTNESYGYSRVDTIRKSVPFFVQLLASAASKGGNILMNVGPMGNGQWDSKDIEVFQGIGKWLKVNGESIYGTRRTNLPIQPWGVTTLKGDTLYVHVYRWPADSKLIIGGLRSDIRKGWFLADKKASVQFKRLNTDDYELTVPAKAPDSINSVIALVLGKQKLPNPIRLLDAGQTNVLYTFDAELQGRGLGYGDGKPNRNYVKNWKNESQSMKWRLRLNEPAEYTLYLDYNTAGKDDKGTVIVEINGKIFEANYPPYHERKGSSSIRIGKISLPEGAFECNLKGKQYQGNQYMNPIAVRLEK</sequence>
<comment type="function">
    <text evidence="1">Alpha-L-fucosidase is responsible for hydrolyzing the alpha-1,6-linked fucose joined to the reducing-end N-acetylglucosamine of the carbohydrate moieties of glycoproteins.</text>
</comment>
<dbReference type="EMBL" id="JACOOE010000001">
    <property type="protein sequence ID" value="MBC5603384.1"/>
    <property type="molecule type" value="Genomic_DNA"/>
</dbReference>
<dbReference type="RefSeq" id="WP_186966187.1">
    <property type="nucleotide sequence ID" value="NZ_JACOOE010000001.1"/>
</dbReference>
<dbReference type="Gene3D" id="3.20.20.80">
    <property type="entry name" value="Glycosidases"/>
    <property type="match status" value="1"/>
</dbReference>
<dbReference type="InterPro" id="IPR000933">
    <property type="entry name" value="Glyco_hydro_29"/>
</dbReference>
<keyword evidence="10" id="KW-1185">Reference proteome</keyword>
<dbReference type="Proteomes" id="UP000600600">
    <property type="component" value="Unassembled WGS sequence"/>
</dbReference>
<evidence type="ECO:0000313" key="9">
    <source>
        <dbReference type="EMBL" id="MBC5603384.1"/>
    </source>
</evidence>
<comment type="similarity">
    <text evidence="2">Belongs to the glycosyl hydrolase 29 family.</text>
</comment>
<dbReference type="SUPFAM" id="SSF51445">
    <property type="entry name" value="(Trans)glycosidases"/>
    <property type="match status" value="1"/>
</dbReference>
<evidence type="ECO:0000256" key="7">
    <source>
        <dbReference type="SAM" id="SignalP"/>
    </source>
</evidence>
<evidence type="ECO:0000256" key="3">
    <source>
        <dbReference type="ARBA" id="ARBA00012662"/>
    </source>
</evidence>
<name>A0ABR7C6G4_9BACE</name>
<evidence type="ECO:0000256" key="5">
    <source>
        <dbReference type="ARBA" id="ARBA00022801"/>
    </source>
</evidence>
<protein>
    <recommendedName>
        <fullName evidence="3">alpha-L-fucosidase</fullName>
        <ecNumber evidence="3">3.2.1.51</ecNumber>
    </recommendedName>
</protein>
<feature type="domain" description="Glycoside hydrolase family 29 N-terminal" evidence="8">
    <location>
        <begin position="61"/>
        <end position="396"/>
    </location>
</feature>
<comment type="caution">
    <text evidence="9">The sequence shown here is derived from an EMBL/GenBank/DDBJ whole genome shotgun (WGS) entry which is preliminary data.</text>
</comment>
<evidence type="ECO:0000256" key="2">
    <source>
        <dbReference type="ARBA" id="ARBA00007951"/>
    </source>
</evidence>
<accession>A0ABR7C6G4</accession>